<accession>A0A915EBP5</accession>
<name>A0A915EBP5_9BILA</name>
<dbReference type="AlphaFoldDB" id="A0A915EBP5"/>
<protein>
    <submittedName>
        <fullName evidence="3">C3H1-type domain-containing protein</fullName>
    </submittedName>
</protein>
<sequence>MTDFQDSLKSITRTIMNSAKNSADSSPNTPITPVWDGQINLDDFSSSDDEAEIDALLATAQAVRSANNTNETHEIIPPTAILSRPSLFKSGSTGNYATLGYNPHNTNRHIFPLFELFSPTVKYLRGVDFGQTAEMKTFVRSTTQPNLVPTFRTAGLGISPKCQFMHAKTSVALPNNNSTSHTVTFASSASTAITALPNPPQTSAAVSDSNGKAKQAQEDSSSSTAAAQLSVVSNMPPVAASAVASGGPDVPLASPPFSLTNAKNNTTNTILCRYAGKCQNVNCTYKHPPPCRFGMNCMNFNYCSFLHRKPNQFAGNRYKWVAPSLSS</sequence>
<feature type="compositionally biased region" description="Polar residues" evidence="1">
    <location>
        <begin position="201"/>
        <end position="227"/>
    </location>
</feature>
<dbReference type="Gene3D" id="4.10.1000.40">
    <property type="match status" value="1"/>
</dbReference>
<evidence type="ECO:0000256" key="1">
    <source>
        <dbReference type="SAM" id="MobiDB-lite"/>
    </source>
</evidence>
<reference evidence="3" key="1">
    <citation type="submission" date="2022-11" db="UniProtKB">
        <authorList>
            <consortium name="WormBaseParasite"/>
        </authorList>
    </citation>
    <scope>IDENTIFICATION</scope>
</reference>
<proteinExistence type="predicted"/>
<evidence type="ECO:0000313" key="2">
    <source>
        <dbReference type="Proteomes" id="UP000887574"/>
    </source>
</evidence>
<feature type="region of interest" description="Disordered" evidence="1">
    <location>
        <begin position="196"/>
        <end position="227"/>
    </location>
</feature>
<keyword evidence="2" id="KW-1185">Reference proteome</keyword>
<dbReference type="WBParaSite" id="jg4963">
    <property type="protein sequence ID" value="jg4963"/>
    <property type="gene ID" value="jg4963"/>
</dbReference>
<organism evidence="2 3">
    <name type="scientific">Ditylenchus dipsaci</name>
    <dbReference type="NCBI Taxonomy" id="166011"/>
    <lineage>
        <taxon>Eukaryota</taxon>
        <taxon>Metazoa</taxon>
        <taxon>Ecdysozoa</taxon>
        <taxon>Nematoda</taxon>
        <taxon>Chromadorea</taxon>
        <taxon>Rhabditida</taxon>
        <taxon>Tylenchina</taxon>
        <taxon>Tylenchomorpha</taxon>
        <taxon>Sphaerularioidea</taxon>
        <taxon>Anguinidae</taxon>
        <taxon>Anguininae</taxon>
        <taxon>Ditylenchus</taxon>
    </lineage>
</organism>
<evidence type="ECO:0000313" key="3">
    <source>
        <dbReference type="WBParaSite" id="jg4963"/>
    </source>
</evidence>
<dbReference type="Proteomes" id="UP000887574">
    <property type="component" value="Unplaced"/>
</dbReference>